<reference evidence="6" key="1">
    <citation type="submission" date="2019-09" db="EMBL/GenBank/DDBJ databases">
        <title>Characterisation of the sponge microbiome using genome-centric metagenomics.</title>
        <authorList>
            <person name="Engelberts J.P."/>
            <person name="Robbins S.J."/>
            <person name="De Goeij J.M."/>
            <person name="Aranda M."/>
            <person name="Bell S.C."/>
            <person name="Webster N.S."/>
        </authorList>
    </citation>
    <scope>NUCLEOTIDE SEQUENCE</scope>
    <source>
        <strain evidence="6">SB0664_bin_27</strain>
    </source>
</reference>
<dbReference type="PRINTS" id="PR00413">
    <property type="entry name" value="HADHALOGNASE"/>
</dbReference>
<dbReference type="SFLD" id="SFLDS00003">
    <property type="entry name" value="Haloacid_Dehalogenase"/>
    <property type="match status" value="1"/>
</dbReference>
<dbReference type="InterPro" id="IPR006439">
    <property type="entry name" value="HAD-SF_hydro_IA"/>
</dbReference>
<evidence type="ECO:0000256" key="2">
    <source>
        <dbReference type="ARBA" id="ARBA00022723"/>
    </source>
</evidence>
<dbReference type="SFLD" id="SFLDG01129">
    <property type="entry name" value="C1.5:_HAD__Beta-PGM__Phosphata"/>
    <property type="match status" value="1"/>
</dbReference>
<evidence type="ECO:0000313" key="6">
    <source>
        <dbReference type="EMBL" id="MXY93674.1"/>
    </source>
</evidence>
<dbReference type="InterPro" id="IPR051400">
    <property type="entry name" value="HAD-like_hydrolase"/>
</dbReference>
<dbReference type="InterPro" id="IPR023214">
    <property type="entry name" value="HAD_sf"/>
</dbReference>
<dbReference type="Gene3D" id="3.40.50.1000">
    <property type="entry name" value="HAD superfamily/HAD-like"/>
    <property type="match status" value="1"/>
</dbReference>
<dbReference type="SUPFAM" id="SSF56784">
    <property type="entry name" value="HAD-like"/>
    <property type="match status" value="1"/>
</dbReference>
<dbReference type="PANTHER" id="PTHR46470">
    <property type="entry name" value="N-ACYLNEURAMINATE-9-PHOSPHATASE"/>
    <property type="match status" value="1"/>
</dbReference>
<dbReference type="InterPro" id="IPR036412">
    <property type="entry name" value="HAD-like_sf"/>
</dbReference>
<dbReference type="GO" id="GO:0016791">
    <property type="term" value="F:phosphatase activity"/>
    <property type="evidence" value="ECO:0007669"/>
    <property type="project" value="TreeGrafter"/>
</dbReference>
<feature type="compositionally biased region" description="Basic and acidic residues" evidence="5">
    <location>
        <begin position="40"/>
        <end position="49"/>
    </location>
</feature>
<dbReference type="AlphaFoldDB" id="A0A6B0YRG5"/>
<keyword evidence="3 6" id="KW-0378">Hydrolase</keyword>
<dbReference type="PANTHER" id="PTHR46470:SF2">
    <property type="entry name" value="GLYCERALDEHYDE 3-PHOSPHATE PHOSPHATASE"/>
    <property type="match status" value="1"/>
</dbReference>
<keyword evidence="2" id="KW-0479">Metal-binding</keyword>
<name>A0A6B0YRG5_9CHLR</name>
<comment type="cofactor">
    <cofactor evidence="1">
        <name>Mg(2+)</name>
        <dbReference type="ChEBI" id="CHEBI:18420"/>
    </cofactor>
</comment>
<protein>
    <submittedName>
        <fullName evidence="6">HAD family hydrolase</fullName>
    </submittedName>
</protein>
<gene>
    <name evidence="6" type="ORF">F4Y42_09515</name>
</gene>
<evidence type="ECO:0000256" key="5">
    <source>
        <dbReference type="SAM" id="MobiDB-lite"/>
    </source>
</evidence>
<dbReference type="GO" id="GO:0046872">
    <property type="term" value="F:metal ion binding"/>
    <property type="evidence" value="ECO:0007669"/>
    <property type="project" value="UniProtKB-KW"/>
</dbReference>
<accession>A0A6B0YRG5</accession>
<sequence>MTEKQTGQANSSSADSSLSGQDEEPNARGMEPLTPQELDEFLRRARERGAGLTQEEARASMAPADSELEDVAQNQGEGAADSSAVARLSGQFFSGKSAQIRPRKLVQGLVFDFDNTLARLNKPLDELMKTGAQTAVQYMRSTGMTDLPDEISEHLVEARIFAETKSDDEQEEHTADDTLSFLLQFVGYPASRMNEEVLRRAVDLFYAPEMTAWEPMPGAIELLRQLHGAGFPLAVIANYASDRIFQRIIDYTGLRTYLDVCLSSAAVEWRKPEKEIYAAVLDRWDAEPYELVCVGDSLKHDVAGGQEIGALTVHCRMIPLAEDQRLVASIKPDAVIEELSELPALIETWC</sequence>
<proteinExistence type="predicted"/>
<dbReference type="Gene3D" id="1.20.120.1600">
    <property type="match status" value="1"/>
</dbReference>
<dbReference type="Pfam" id="PF00702">
    <property type="entry name" value="Hydrolase"/>
    <property type="match status" value="1"/>
</dbReference>
<comment type="caution">
    <text evidence="6">The sequence shown here is derived from an EMBL/GenBank/DDBJ whole genome shotgun (WGS) entry which is preliminary data.</text>
</comment>
<feature type="compositionally biased region" description="Polar residues" evidence="5">
    <location>
        <begin position="1"/>
        <end position="10"/>
    </location>
</feature>
<organism evidence="6">
    <name type="scientific">Caldilineaceae bacterium SB0664_bin_27</name>
    <dbReference type="NCBI Taxonomy" id="2605260"/>
    <lineage>
        <taxon>Bacteria</taxon>
        <taxon>Bacillati</taxon>
        <taxon>Chloroflexota</taxon>
        <taxon>Caldilineae</taxon>
        <taxon>Caldilineales</taxon>
        <taxon>Caldilineaceae</taxon>
    </lineage>
</organism>
<feature type="region of interest" description="Disordered" evidence="5">
    <location>
        <begin position="1"/>
        <end position="67"/>
    </location>
</feature>
<evidence type="ECO:0000256" key="4">
    <source>
        <dbReference type="ARBA" id="ARBA00022842"/>
    </source>
</evidence>
<dbReference type="GO" id="GO:0044281">
    <property type="term" value="P:small molecule metabolic process"/>
    <property type="evidence" value="ECO:0007669"/>
    <property type="project" value="UniProtKB-ARBA"/>
</dbReference>
<keyword evidence="4" id="KW-0460">Magnesium</keyword>
<evidence type="ECO:0000256" key="1">
    <source>
        <dbReference type="ARBA" id="ARBA00001946"/>
    </source>
</evidence>
<dbReference type="EMBL" id="VXRG01000079">
    <property type="protein sequence ID" value="MXY93674.1"/>
    <property type="molecule type" value="Genomic_DNA"/>
</dbReference>
<evidence type="ECO:0000256" key="3">
    <source>
        <dbReference type="ARBA" id="ARBA00022801"/>
    </source>
</evidence>